<evidence type="ECO:0000259" key="2">
    <source>
        <dbReference type="Pfam" id="PF00350"/>
    </source>
</evidence>
<gene>
    <name evidence="3" type="ORF">ACFFUT_12720</name>
</gene>
<dbReference type="Pfam" id="PF00350">
    <property type="entry name" value="Dynamin_N"/>
    <property type="match status" value="1"/>
</dbReference>
<dbReference type="InterPro" id="IPR045063">
    <property type="entry name" value="Dynamin_N"/>
</dbReference>
<feature type="compositionally biased region" description="Basic and acidic residues" evidence="1">
    <location>
        <begin position="259"/>
        <end position="268"/>
    </location>
</feature>
<organism evidence="3 4">
    <name type="scientific">Pseudohalocynthiibacter aestuariivivens</name>
    <dbReference type="NCBI Taxonomy" id="1591409"/>
    <lineage>
        <taxon>Bacteria</taxon>
        <taxon>Pseudomonadati</taxon>
        <taxon>Pseudomonadota</taxon>
        <taxon>Alphaproteobacteria</taxon>
        <taxon>Rhodobacterales</taxon>
        <taxon>Paracoccaceae</taxon>
        <taxon>Pseudohalocynthiibacter</taxon>
    </lineage>
</organism>
<dbReference type="SUPFAM" id="SSF52540">
    <property type="entry name" value="P-loop containing nucleoside triphosphate hydrolases"/>
    <property type="match status" value="1"/>
</dbReference>
<keyword evidence="4" id="KW-1185">Reference proteome</keyword>
<dbReference type="RefSeq" id="WP_213890339.1">
    <property type="nucleotide sequence ID" value="NZ_JAGFNU010000010.1"/>
</dbReference>
<feature type="region of interest" description="Disordered" evidence="1">
    <location>
        <begin position="258"/>
        <end position="324"/>
    </location>
</feature>
<dbReference type="EMBL" id="JBHMEA010000042">
    <property type="protein sequence ID" value="MFB9232651.1"/>
    <property type="molecule type" value="Genomic_DNA"/>
</dbReference>
<feature type="domain" description="Dynamin N-terminal" evidence="2">
    <location>
        <begin position="21"/>
        <end position="164"/>
    </location>
</feature>
<proteinExistence type="predicted"/>
<reference evidence="3 4" key="1">
    <citation type="submission" date="2024-09" db="EMBL/GenBank/DDBJ databases">
        <authorList>
            <person name="Sun Q."/>
            <person name="Mori K."/>
        </authorList>
    </citation>
    <scope>NUCLEOTIDE SEQUENCE [LARGE SCALE GENOMIC DNA]</scope>
    <source>
        <strain evidence="3 4">CECT 8726</strain>
    </source>
</reference>
<name>A0ABV5JIG9_9RHOB</name>
<evidence type="ECO:0000256" key="1">
    <source>
        <dbReference type="SAM" id="MobiDB-lite"/>
    </source>
</evidence>
<comment type="caution">
    <text evidence="3">The sequence shown here is derived from an EMBL/GenBank/DDBJ whole genome shotgun (WGS) entry which is preliminary data.</text>
</comment>
<evidence type="ECO:0000313" key="3">
    <source>
        <dbReference type="EMBL" id="MFB9232651.1"/>
    </source>
</evidence>
<sequence length="324" mass="35756">MTIAALPAPSSGDSETRKPRIALMGEFSAGKSTLSNLLIGSTPLPVKVTATQLPPVWIAYGDKDPFLEDLDGNIHPVDLNELDIVDPNETRVIRIFLKSDMLELCDLIDMPGISDPNMSPERWEPILDHADGVIWCTHATQAWRQSEAATWASMKPELYNKSLLLLTRYDKLLNEVDRQRVLKRVNRETKDMFAGCFPISLAEAVAAKDDREKWENSGAEAFSERLVEILNQLSNTLGGGSDHSSDFALKDTLINKATPAHDEDKRAPDGAVQPGWVVPRRVKIASSNIGERPGRPSRVGGGPPHSRDTVHEAVDDENRKSQPL</sequence>
<dbReference type="InterPro" id="IPR027417">
    <property type="entry name" value="P-loop_NTPase"/>
</dbReference>
<dbReference type="Proteomes" id="UP001589683">
    <property type="component" value="Unassembled WGS sequence"/>
</dbReference>
<accession>A0ABV5JIG9</accession>
<protein>
    <submittedName>
        <fullName evidence="3">Dynamin family protein</fullName>
    </submittedName>
</protein>
<feature type="compositionally biased region" description="Basic and acidic residues" evidence="1">
    <location>
        <begin position="305"/>
        <end position="324"/>
    </location>
</feature>
<evidence type="ECO:0000313" key="4">
    <source>
        <dbReference type="Proteomes" id="UP001589683"/>
    </source>
</evidence>
<dbReference type="Gene3D" id="3.40.50.300">
    <property type="entry name" value="P-loop containing nucleotide triphosphate hydrolases"/>
    <property type="match status" value="1"/>
</dbReference>